<evidence type="ECO:0000256" key="3">
    <source>
        <dbReference type="ARBA" id="ARBA00022679"/>
    </source>
</evidence>
<dbReference type="SUPFAM" id="SSF55729">
    <property type="entry name" value="Acyl-CoA N-acyltransferases (Nat)"/>
    <property type="match status" value="1"/>
</dbReference>
<name>A0AAW9RL43_9GAMM</name>
<evidence type="ECO:0000256" key="11">
    <source>
        <dbReference type="ARBA" id="ARBA00074372"/>
    </source>
</evidence>
<proteinExistence type="inferred from homology"/>
<evidence type="ECO:0000256" key="9">
    <source>
        <dbReference type="ARBA" id="ARBA00061535"/>
    </source>
</evidence>
<evidence type="ECO:0000313" key="17">
    <source>
        <dbReference type="EMBL" id="MEJ8568256.1"/>
    </source>
</evidence>
<dbReference type="GO" id="GO:0008914">
    <property type="term" value="F:leucyl-tRNA--protein transferase activity"/>
    <property type="evidence" value="ECO:0007669"/>
    <property type="project" value="UniProtKB-UniRule"/>
</dbReference>
<comment type="function">
    <text evidence="8 15">Functions in the N-end rule pathway of protein degradation where it conjugates Leu, Phe and, less efficiently, Met from aminoacyl-tRNAs to the N-termini of proteins containing an N-terminal arginine or lysine.</text>
</comment>
<evidence type="ECO:0000256" key="14">
    <source>
        <dbReference type="ARBA" id="ARBA00083640"/>
    </source>
</evidence>
<evidence type="ECO:0000256" key="13">
    <source>
        <dbReference type="ARBA" id="ARBA00077165"/>
    </source>
</evidence>
<sequence>MSQLQLPHLGPTASAPFPPTNQALPRPNGLLAWGGGLEPERLLRAYRRGIFPWYSDGEPILWWTPNPRCVVYPNELHVSRRTRRRHHAGNHRITADRAFAAVIDGCAEPREPQGGTWITDELKHAFVALHDMGIAHSVEVWRDEALVGGIYGLAIGRVFFGESMFSRVTDASKLALTALCHQLEDWSFALLDCQVTNPHLLSLGAVEVPRHEFEAQLAAAVDAPGSPPGAWTGRFTPRVRW</sequence>
<dbReference type="FunFam" id="3.40.630.70:FF:000001">
    <property type="entry name" value="Leucyl/phenylalanyl-tRNA--protein transferase"/>
    <property type="match status" value="1"/>
</dbReference>
<feature type="region of interest" description="Disordered" evidence="16">
    <location>
        <begin position="1"/>
        <end position="21"/>
    </location>
</feature>
<evidence type="ECO:0000256" key="1">
    <source>
        <dbReference type="ARBA" id="ARBA00004496"/>
    </source>
</evidence>
<dbReference type="InterPro" id="IPR016181">
    <property type="entry name" value="Acyl_CoA_acyltransferase"/>
</dbReference>
<keyword evidence="18" id="KW-1185">Reference proteome</keyword>
<evidence type="ECO:0000256" key="12">
    <source>
        <dbReference type="ARBA" id="ARBA00077136"/>
    </source>
</evidence>
<dbReference type="PANTHER" id="PTHR30098">
    <property type="entry name" value="LEUCYL/PHENYLALANYL-TRNA--PROTEIN TRANSFERASE"/>
    <property type="match status" value="1"/>
</dbReference>
<evidence type="ECO:0000313" key="18">
    <source>
        <dbReference type="Proteomes" id="UP001359886"/>
    </source>
</evidence>
<accession>A0AAW9RL43</accession>
<dbReference type="Proteomes" id="UP001359886">
    <property type="component" value="Unassembled WGS sequence"/>
</dbReference>
<reference evidence="17 18" key="1">
    <citation type="submission" date="2024-02" db="EMBL/GenBank/DDBJ databases">
        <title>A novel Wenzhouxiangellaceae bacterium, isolated from coastal sediments.</title>
        <authorList>
            <person name="Du Z.-J."/>
            <person name="Ye Y.-Q."/>
            <person name="Zhang X.-Y."/>
        </authorList>
    </citation>
    <scope>NUCLEOTIDE SEQUENCE [LARGE SCALE GENOMIC DNA]</scope>
    <source>
        <strain evidence="17 18">CH-27</strain>
    </source>
</reference>
<evidence type="ECO:0000256" key="4">
    <source>
        <dbReference type="ARBA" id="ARBA00023315"/>
    </source>
</evidence>
<dbReference type="InterPro" id="IPR004616">
    <property type="entry name" value="Leu/Phe-tRNA_Trfase"/>
</dbReference>
<dbReference type="Gene3D" id="3.40.630.70">
    <property type="entry name" value="Leucyl/phenylalanyl-tRNA-protein transferase, C-terminal domain"/>
    <property type="match status" value="1"/>
</dbReference>
<organism evidence="17 18">
    <name type="scientific">Elongatibacter sediminis</name>
    <dbReference type="NCBI Taxonomy" id="3119006"/>
    <lineage>
        <taxon>Bacteria</taxon>
        <taxon>Pseudomonadati</taxon>
        <taxon>Pseudomonadota</taxon>
        <taxon>Gammaproteobacteria</taxon>
        <taxon>Chromatiales</taxon>
        <taxon>Wenzhouxiangellaceae</taxon>
        <taxon>Elongatibacter</taxon>
    </lineage>
</organism>
<evidence type="ECO:0000256" key="8">
    <source>
        <dbReference type="ARBA" id="ARBA00054043"/>
    </source>
</evidence>
<comment type="similarity">
    <text evidence="9 15">Belongs to the L/F-transferase family.</text>
</comment>
<protein>
    <recommendedName>
        <fullName evidence="11 15">Leucyl/phenylalanyl-tRNA--protein transferase</fullName>
        <ecNumber evidence="10 15">2.3.2.6</ecNumber>
    </recommendedName>
    <alternativeName>
        <fullName evidence="12 15">L/F-transferase</fullName>
    </alternativeName>
    <alternativeName>
        <fullName evidence="13 15">Leucyltransferase</fullName>
    </alternativeName>
    <alternativeName>
        <fullName evidence="14 15">Phenyalanyltransferase</fullName>
    </alternativeName>
</protein>
<comment type="catalytic activity">
    <reaction evidence="6 15">
        <text>N-terminal L-arginyl-[protein] + L-leucyl-tRNA(Leu) = N-terminal L-leucyl-L-arginyl-[protein] + tRNA(Leu) + H(+)</text>
        <dbReference type="Rhea" id="RHEA:50416"/>
        <dbReference type="Rhea" id="RHEA-COMP:9613"/>
        <dbReference type="Rhea" id="RHEA-COMP:9622"/>
        <dbReference type="Rhea" id="RHEA-COMP:12672"/>
        <dbReference type="Rhea" id="RHEA-COMP:12673"/>
        <dbReference type="ChEBI" id="CHEBI:15378"/>
        <dbReference type="ChEBI" id="CHEBI:64719"/>
        <dbReference type="ChEBI" id="CHEBI:78442"/>
        <dbReference type="ChEBI" id="CHEBI:78494"/>
        <dbReference type="ChEBI" id="CHEBI:133044"/>
        <dbReference type="EC" id="2.3.2.6"/>
    </reaction>
</comment>
<dbReference type="PANTHER" id="PTHR30098:SF2">
    <property type="entry name" value="LEUCYL_PHENYLALANYL-TRNA--PROTEIN TRANSFERASE"/>
    <property type="match status" value="1"/>
</dbReference>
<dbReference type="GO" id="GO:0030163">
    <property type="term" value="P:protein catabolic process"/>
    <property type="evidence" value="ECO:0007669"/>
    <property type="project" value="UniProtKB-UniRule"/>
</dbReference>
<evidence type="ECO:0000256" key="10">
    <source>
        <dbReference type="ARBA" id="ARBA00066767"/>
    </source>
</evidence>
<evidence type="ECO:0000256" key="15">
    <source>
        <dbReference type="HAMAP-Rule" id="MF_00688"/>
    </source>
</evidence>
<dbReference type="GO" id="GO:0005737">
    <property type="term" value="C:cytoplasm"/>
    <property type="evidence" value="ECO:0007669"/>
    <property type="project" value="UniProtKB-SubCell"/>
</dbReference>
<comment type="subcellular location">
    <subcellularLocation>
        <location evidence="1 15">Cytoplasm</location>
    </subcellularLocation>
</comment>
<dbReference type="EMBL" id="JAZHOG010000007">
    <property type="protein sequence ID" value="MEJ8568256.1"/>
    <property type="molecule type" value="Genomic_DNA"/>
</dbReference>
<dbReference type="NCBIfam" id="TIGR00667">
    <property type="entry name" value="aat"/>
    <property type="match status" value="1"/>
</dbReference>
<evidence type="ECO:0000256" key="2">
    <source>
        <dbReference type="ARBA" id="ARBA00022490"/>
    </source>
</evidence>
<keyword evidence="2 15" id="KW-0963">Cytoplasm</keyword>
<keyword evidence="4 15" id="KW-0012">Acyltransferase</keyword>
<dbReference type="InterPro" id="IPR042221">
    <property type="entry name" value="Leu/Phe-tRNA_Trfase_N"/>
</dbReference>
<comment type="catalytic activity">
    <reaction evidence="5 15">
        <text>L-phenylalanyl-tRNA(Phe) + an N-terminal L-alpha-aminoacyl-[protein] = an N-terminal L-phenylalanyl-L-alpha-aminoacyl-[protein] + tRNA(Phe)</text>
        <dbReference type="Rhea" id="RHEA:43632"/>
        <dbReference type="Rhea" id="RHEA-COMP:9668"/>
        <dbReference type="Rhea" id="RHEA-COMP:9699"/>
        <dbReference type="Rhea" id="RHEA-COMP:10636"/>
        <dbReference type="Rhea" id="RHEA-COMP:10637"/>
        <dbReference type="ChEBI" id="CHEBI:78442"/>
        <dbReference type="ChEBI" id="CHEBI:78531"/>
        <dbReference type="ChEBI" id="CHEBI:78597"/>
        <dbReference type="ChEBI" id="CHEBI:83561"/>
        <dbReference type="EC" id="2.3.2.6"/>
    </reaction>
</comment>
<comment type="catalytic activity">
    <reaction evidence="7 15">
        <text>N-terminal L-lysyl-[protein] + L-leucyl-tRNA(Leu) = N-terminal L-leucyl-L-lysyl-[protein] + tRNA(Leu) + H(+)</text>
        <dbReference type="Rhea" id="RHEA:12340"/>
        <dbReference type="Rhea" id="RHEA-COMP:9613"/>
        <dbReference type="Rhea" id="RHEA-COMP:9622"/>
        <dbReference type="Rhea" id="RHEA-COMP:12670"/>
        <dbReference type="Rhea" id="RHEA-COMP:12671"/>
        <dbReference type="ChEBI" id="CHEBI:15378"/>
        <dbReference type="ChEBI" id="CHEBI:65249"/>
        <dbReference type="ChEBI" id="CHEBI:78442"/>
        <dbReference type="ChEBI" id="CHEBI:78494"/>
        <dbReference type="ChEBI" id="CHEBI:133043"/>
        <dbReference type="EC" id="2.3.2.6"/>
    </reaction>
</comment>
<dbReference type="HAMAP" id="MF_00688">
    <property type="entry name" value="Leu_Phe_trans"/>
    <property type="match status" value="1"/>
</dbReference>
<dbReference type="FunFam" id="3.30.70.3550:FF:000001">
    <property type="entry name" value="Leucyl/phenylalanyl-tRNA--protein transferase"/>
    <property type="match status" value="1"/>
</dbReference>
<dbReference type="AlphaFoldDB" id="A0AAW9RL43"/>
<dbReference type="Gene3D" id="3.30.70.3550">
    <property type="entry name" value="Leucyl/phenylalanyl-tRNA-protein transferase, N-terminal domain"/>
    <property type="match status" value="1"/>
</dbReference>
<evidence type="ECO:0000256" key="16">
    <source>
        <dbReference type="SAM" id="MobiDB-lite"/>
    </source>
</evidence>
<dbReference type="InterPro" id="IPR042203">
    <property type="entry name" value="Leu/Phe-tRNA_Trfase_C"/>
</dbReference>
<dbReference type="RefSeq" id="WP_354695577.1">
    <property type="nucleotide sequence ID" value="NZ_JAZHOG010000007.1"/>
</dbReference>
<keyword evidence="3 15" id="KW-0808">Transferase</keyword>
<dbReference type="Pfam" id="PF03588">
    <property type="entry name" value="Leu_Phe_trans"/>
    <property type="match status" value="1"/>
</dbReference>
<gene>
    <name evidence="15 17" type="primary">aat</name>
    <name evidence="17" type="ORF">V3330_11520</name>
</gene>
<comment type="caution">
    <text evidence="17">The sequence shown here is derived from an EMBL/GenBank/DDBJ whole genome shotgun (WGS) entry which is preliminary data.</text>
</comment>
<evidence type="ECO:0000256" key="6">
    <source>
        <dbReference type="ARBA" id="ARBA00050652"/>
    </source>
</evidence>
<evidence type="ECO:0000256" key="5">
    <source>
        <dbReference type="ARBA" id="ARBA00050607"/>
    </source>
</evidence>
<dbReference type="EC" id="2.3.2.6" evidence="10 15"/>
<evidence type="ECO:0000256" key="7">
    <source>
        <dbReference type="ARBA" id="ARBA00051538"/>
    </source>
</evidence>